<evidence type="ECO:0000313" key="3">
    <source>
        <dbReference type="EMBL" id="MFA1556638.1"/>
    </source>
</evidence>
<dbReference type="Proteomes" id="UP001569904">
    <property type="component" value="Unassembled WGS sequence"/>
</dbReference>
<organism evidence="3 4">
    <name type="scientific">Actinomadura chokoriensis</name>
    <dbReference type="NCBI Taxonomy" id="454156"/>
    <lineage>
        <taxon>Bacteria</taxon>
        <taxon>Bacillati</taxon>
        <taxon>Actinomycetota</taxon>
        <taxon>Actinomycetes</taxon>
        <taxon>Streptosporangiales</taxon>
        <taxon>Thermomonosporaceae</taxon>
        <taxon>Actinomadura</taxon>
    </lineage>
</organism>
<dbReference type="EMBL" id="JAXCEH010000016">
    <property type="protein sequence ID" value="MFA1556638.1"/>
    <property type="molecule type" value="Genomic_DNA"/>
</dbReference>
<sequence>MKRELSWRKSSHSGSDGGQCVELAGARHGVAIRDSKDPHGPTLLVRPAALRAAIRLAEE</sequence>
<proteinExistence type="predicted"/>
<name>A0ABV4R332_9ACTN</name>
<protein>
    <submittedName>
        <fullName evidence="3">DUF397 domain-containing protein</fullName>
    </submittedName>
</protein>
<evidence type="ECO:0000313" key="4">
    <source>
        <dbReference type="Proteomes" id="UP001569904"/>
    </source>
</evidence>
<evidence type="ECO:0000259" key="2">
    <source>
        <dbReference type="Pfam" id="PF04149"/>
    </source>
</evidence>
<dbReference type="Pfam" id="PF04149">
    <property type="entry name" value="DUF397"/>
    <property type="match status" value="1"/>
</dbReference>
<comment type="caution">
    <text evidence="3">The sequence shown here is derived from an EMBL/GenBank/DDBJ whole genome shotgun (WGS) entry which is preliminary data.</text>
</comment>
<gene>
    <name evidence="3" type="ORF">SM436_23340</name>
</gene>
<feature type="domain" description="DUF397" evidence="2">
    <location>
        <begin position="6"/>
        <end position="52"/>
    </location>
</feature>
<accession>A0ABV4R332</accession>
<keyword evidence="4" id="KW-1185">Reference proteome</keyword>
<dbReference type="RefSeq" id="WP_371943381.1">
    <property type="nucleotide sequence ID" value="NZ_JAXCEH010000016.1"/>
</dbReference>
<evidence type="ECO:0000256" key="1">
    <source>
        <dbReference type="SAM" id="MobiDB-lite"/>
    </source>
</evidence>
<dbReference type="InterPro" id="IPR007278">
    <property type="entry name" value="DUF397"/>
</dbReference>
<feature type="region of interest" description="Disordered" evidence="1">
    <location>
        <begin position="1"/>
        <end position="20"/>
    </location>
</feature>
<reference evidence="3 4" key="1">
    <citation type="submission" date="2023-11" db="EMBL/GenBank/DDBJ databases">
        <title>Actinomadura monticuli sp. nov., isolated from volcanic ash.</title>
        <authorList>
            <person name="Lee S.D."/>
            <person name="Yang H."/>
            <person name="Kim I.S."/>
        </authorList>
    </citation>
    <scope>NUCLEOTIDE SEQUENCE [LARGE SCALE GENOMIC DNA]</scope>
    <source>
        <strain evidence="3 4">DSM 45346</strain>
    </source>
</reference>